<sequence length="308" mass="35602">MKILFMAAFIAVSTTSFCTAQEKQIAITVDDLPVVNYGIDSKDFAKEIVNKILDGLDRYQVPAIGYVNEGKLYKKGKKDRARLNLLENWLQRGYELGNHTFSHMNYHRSGYNDYTTDIVKGEKVTRPMAKKYGYDLRFFRHPYLKSGSTKEKADSLQIFLHQKGYVAAPVTIDNDDYLFAKRYSEAYEAGDTAKMRTIGEAYVKHTEAKLLYFENLTVKMLNRHIRQVFLIHANLLNAHYLEDILKMFSKNGYTFISQEEALKDEVYGEEITAYGDWGISWIERWALSRGKRGDFFEGEPALPELLNE</sequence>
<dbReference type="Proteomes" id="UP000011135">
    <property type="component" value="Unassembled WGS sequence"/>
</dbReference>
<keyword evidence="3" id="KW-0732">Signal</keyword>
<proteinExistence type="predicted"/>
<dbReference type="PANTHER" id="PTHR10587:SF133">
    <property type="entry name" value="CHITIN DEACETYLASE 1-RELATED"/>
    <property type="match status" value="1"/>
</dbReference>
<reference evidence="5 6" key="1">
    <citation type="submission" date="2012-12" db="EMBL/GenBank/DDBJ databases">
        <title>Genome assembly of Fulvivirga imtechensis AK7.</title>
        <authorList>
            <person name="Nupur N."/>
            <person name="Khatri I."/>
            <person name="Kumar R."/>
            <person name="Subramanian S."/>
            <person name="Pinnaka A."/>
        </authorList>
    </citation>
    <scope>NUCLEOTIDE SEQUENCE [LARGE SCALE GENOMIC DNA]</scope>
    <source>
        <strain evidence="5 6">AK7</strain>
    </source>
</reference>
<evidence type="ECO:0000313" key="6">
    <source>
        <dbReference type="Proteomes" id="UP000011135"/>
    </source>
</evidence>
<dbReference type="InterPro" id="IPR050248">
    <property type="entry name" value="Polysacc_deacetylase_ArnD"/>
</dbReference>
<evidence type="ECO:0000259" key="4">
    <source>
        <dbReference type="Pfam" id="PF01522"/>
    </source>
</evidence>
<feature type="signal peptide" evidence="3">
    <location>
        <begin position="1"/>
        <end position="20"/>
    </location>
</feature>
<dbReference type="eggNOG" id="COG0726">
    <property type="taxonomic scope" value="Bacteria"/>
</dbReference>
<dbReference type="OrthoDB" id="115239at2"/>
<feature type="chain" id="PRO_5003993936" evidence="3">
    <location>
        <begin position="21"/>
        <end position="308"/>
    </location>
</feature>
<keyword evidence="2" id="KW-0378">Hydrolase</keyword>
<dbReference type="AlphaFoldDB" id="L8JHH8"/>
<keyword evidence="1" id="KW-0479">Metal-binding</keyword>
<evidence type="ECO:0000256" key="2">
    <source>
        <dbReference type="ARBA" id="ARBA00022801"/>
    </source>
</evidence>
<dbReference type="Pfam" id="PF01522">
    <property type="entry name" value="Polysacc_deac_1"/>
    <property type="match status" value="1"/>
</dbReference>
<dbReference type="GO" id="GO:0016020">
    <property type="term" value="C:membrane"/>
    <property type="evidence" value="ECO:0007669"/>
    <property type="project" value="TreeGrafter"/>
</dbReference>
<dbReference type="STRING" id="1237149.C900_00560"/>
<keyword evidence="6" id="KW-1185">Reference proteome</keyword>
<dbReference type="PATRIC" id="fig|1237149.3.peg.5640"/>
<dbReference type="RefSeq" id="WP_009583460.1">
    <property type="nucleotide sequence ID" value="NZ_AMZN01000123.1"/>
</dbReference>
<evidence type="ECO:0000256" key="3">
    <source>
        <dbReference type="SAM" id="SignalP"/>
    </source>
</evidence>
<feature type="domain" description="NodB homology" evidence="4">
    <location>
        <begin position="20"/>
        <end position="150"/>
    </location>
</feature>
<dbReference type="InterPro" id="IPR002509">
    <property type="entry name" value="NODB_dom"/>
</dbReference>
<gene>
    <name evidence="5" type="ORF">C900_00560</name>
</gene>
<evidence type="ECO:0000256" key="1">
    <source>
        <dbReference type="ARBA" id="ARBA00022723"/>
    </source>
</evidence>
<evidence type="ECO:0000313" key="5">
    <source>
        <dbReference type="EMBL" id="ELR68296.1"/>
    </source>
</evidence>
<protein>
    <submittedName>
        <fullName evidence="5">Polysaccharide deacetylase-related protein</fullName>
    </submittedName>
</protein>
<name>L8JHH8_9BACT</name>
<dbReference type="InterPro" id="IPR011330">
    <property type="entry name" value="Glyco_hydro/deAcase_b/a-brl"/>
</dbReference>
<dbReference type="CDD" id="cd10960">
    <property type="entry name" value="CE4_NodB_like_1"/>
    <property type="match status" value="1"/>
</dbReference>
<dbReference type="GO" id="GO:0005975">
    <property type="term" value="P:carbohydrate metabolic process"/>
    <property type="evidence" value="ECO:0007669"/>
    <property type="project" value="InterPro"/>
</dbReference>
<dbReference type="PANTHER" id="PTHR10587">
    <property type="entry name" value="GLYCOSYL TRANSFERASE-RELATED"/>
    <property type="match status" value="1"/>
</dbReference>
<dbReference type="GO" id="GO:0046872">
    <property type="term" value="F:metal ion binding"/>
    <property type="evidence" value="ECO:0007669"/>
    <property type="project" value="UniProtKB-KW"/>
</dbReference>
<dbReference type="EMBL" id="AMZN01000123">
    <property type="protein sequence ID" value="ELR68296.1"/>
    <property type="molecule type" value="Genomic_DNA"/>
</dbReference>
<dbReference type="SUPFAM" id="SSF88713">
    <property type="entry name" value="Glycoside hydrolase/deacetylase"/>
    <property type="match status" value="1"/>
</dbReference>
<dbReference type="Gene3D" id="3.20.20.370">
    <property type="entry name" value="Glycoside hydrolase/deacetylase"/>
    <property type="match status" value="1"/>
</dbReference>
<organism evidence="5 6">
    <name type="scientific">Fulvivirga imtechensis AK7</name>
    <dbReference type="NCBI Taxonomy" id="1237149"/>
    <lineage>
        <taxon>Bacteria</taxon>
        <taxon>Pseudomonadati</taxon>
        <taxon>Bacteroidota</taxon>
        <taxon>Cytophagia</taxon>
        <taxon>Cytophagales</taxon>
        <taxon>Fulvivirgaceae</taxon>
        <taxon>Fulvivirga</taxon>
    </lineage>
</organism>
<comment type="caution">
    <text evidence="5">The sequence shown here is derived from an EMBL/GenBank/DDBJ whole genome shotgun (WGS) entry which is preliminary data.</text>
</comment>
<dbReference type="GO" id="GO:0016810">
    <property type="term" value="F:hydrolase activity, acting on carbon-nitrogen (but not peptide) bonds"/>
    <property type="evidence" value="ECO:0007669"/>
    <property type="project" value="InterPro"/>
</dbReference>
<accession>L8JHH8</accession>